<organism evidence="1 2">
    <name type="scientific">Flavobacterium swingsii</name>
    <dbReference type="NCBI Taxonomy" id="498292"/>
    <lineage>
        <taxon>Bacteria</taxon>
        <taxon>Pseudomonadati</taxon>
        <taxon>Bacteroidota</taxon>
        <taxon>Flavobacteriia</taxon>
        <taxon>Flavobacteriales</taxon>
        <taxon>Flavobacteriaceae</taxon>
        <taxon>Flavobacterium</taxon>
    </lineage>
</organism>
<evidence type="ECO:0000313" key="2">
    <source>
        <dbReference type="Proteomes" id="UP000199604"/>
    </source>
</evidence>
<protein>
    <submittedName>
        <fullName evidence="1">MORN repeat variant</fullName>
    </submittedName>
</protein>
<dbReference type="STRING" id="498292.SAMN05660845_0799"/>
<dbReference type="Gene3D" id="2.20.110.10">
    <property type="entry name" value="Histone H3 K4-specific methyltransferase SET7/9 N-terminal domain"/>
    <property type="match status" value="1"/>
</dbReference>
<dbReference type="Pfam" id="PF07661">
    <property type="entry name" value="MORN_2"/>
    <property type="match status" value="3"/>
</dbReference>
<dbReference type="AlphaFoldDB" id="A0A1I0WI04"/>
<dbReference type="Gene3D" id="3.90.930.1">
    <property type="match status" value="1"/>
</dbReference>
<proteinExistence type="predicted"/>
<gene>
    <name evidence="1" type="ORF">SAMN05660845_0799</name>
</gene>
<dbReference type="InterPro" id="IPR011652">
    <property type="entry name" value="MORN_2"/>
</dbReference>
<dbReference type="SUPFAM" id="SSF82185">
    <property type="entry name" value="Histone H3 K4-specific methyltransferase SET7/9 N-terminal domain"/>
    <property type="match status" value="2"/>
</dbReference>
<dbReference type="RefSeq" id="WP_244148502.1">
    <property type="nucleotide sequence ID" value="NZ_FOJT01000002.1"/>
</dbReference>
<dbReference type="EMBL" id="FOJT01000002">
    <property type="protein sequence ID" value="SFA88405.1"/>
    <property type="molecule type" value="Genomic_DNA"/>
</dbReference>
<accession>A0A1I0WI04</accession>
<evidence type="ECO:0000313" key="1">
    <source>
        <dbReference type="EMBL" id="SFA88405.1"/>
    </source>
</evidence>
<keyword evidence="2" id="KW-1185">Reference proteome</keyword>
<sequence>MSQTIKKYLVFIILVNFSFGYSQIAKVETPKAEPIKPQVSPNSFDENGLRQGLWNGFYDDSKILRYEGNFSHGKEMGLFTYYANSDKKLVMATRNFDAKNNAYTIFFDENKNKVSEGNMYNKLRTGVWKYYHKGQKTVMTTENYINDKLEGSRKVFYTDGKLAEEILYKNNLKEGISKKYSKEGKLVEESVFAKDVMQGPYKVYDESGKVVISGQFKQDKKNGIWKYYNKGKLVRQMNADTINGYKKPSLKGLKEKK</sequence>
<reference evidence="2" key="1">
    <citation type="submission" date="2016-10" db="EMBL/GenBank/DDBJ databases">
        <authorList>
            <person name="Varghese N."/>
            <person name="Submissions S."/>
        </authorList>
    </citation>
    <scope>NUCLEOTIDE SEQUENCE [LARGE SCALE GENOMIC DNA]</scope>
    <source>
        <strain evidence="2">DSM 21789</strain>
    </source>
</reference>
<dbReference type="Proteomes" id="UP000199604">
    <property type="component" value="Unassembled WGS sequence"/>
</dbReference>
<name>A0A1I0WI04_9FLAO</name>